<dbReference type="KEGG" id="awo:Awo_c04580"/>
<reference evidence="1 2" key="2">
    <citation type="journal article" date="2012" name="PLoS ONE">
        <title>An ancient pathway combining carbon dioxide fixation with the generation and utilization of a sodium ion gradient for ATP synthesis.</title>
        <authorList>
            <person name="Poehlein A."/>
            <person name="Schmidt S."/>
            <person name="Kaster A.K."/>
            <person name="Goenrich M."/>
            <person name="Vollmers J."/>
            <person name="Thurmer A."/>
            <person name="Bertsch J."/>
            <person name="Schuchmann K."/>
            <person name="Voigt B."/>
            <person name="Hecker M."/>
            <person name="Daniel R."/>
            <person name="Thauer R.K."/>
            <person name="Gottschalk G."/>
            <person name="Muller V."/>
        </authorList>
    </citation>
    <scope>NUCLEOTIDE SEQUENCE [LARGE SCALE GENOMIC DNA]</scope>
    <source>
        <strain evidence="2">ATCC 29683 / DSM 1030 / JCM 2381 / KCTC 1655 / WB1</strain>
    </source>
</reference>
<dbReference type="Proteomes" id="UP000007177">
    <property type="component" value="Chromosome"/>
</dbReference>
<proteinExistence type="predicted"/>
<evidence type="ECO:0000313" key="1">
    <source>
        <dbReference type="EMBL" id="AFA47257.1"/>
    </source>
</evidence>
<protein>
    <submittedName>
        <fullName evidence="1">Uncharacterized protein</fullName>
    </submittedName>
</protein>
<evidence type="ECO:0000313" key="2">
    <source>
        <dbReference type="Proteomes" id="UP000007177"/>
    </source>
</evidence>
<name>H6LHS8_ACEWD</name>
<dbReference type="STRING" id="931626.Awo_c04580"/>
<dbReference type="EMBL" id="CP002987">
    <property type="protein sequence ID" value="AFA47257.1"/>
    <property type="molecule type" value="Genomic_DNA"/>
</dbReference>
<keyword evidence="2" id="KW-1185">Reference proteome</keyword>
<dbReference type="HOGENOM" id="CLU_2949557_0_0_9"/>
<dbReference type="AlphaFoldDB" id="H6LHS8"/>
<sequence length="59" mass="6637">MIGANGNRVGYGSRIQGKRVGMILKCLRVGYFTGEATSKFRGCFFGIYIFGNDKIEFYK</sequence>
<organism evidence="1 2">
    <name type="scientific">Acetobacterium woodii (strain ATCC 29683 / DSM 1030 / JCM 2381 / KCTC 1655 / WB1)</name>
    <dbReference type="NCBI Taxonomy" id="931626"/>
    <lineage>
        <taxon>Bacteria</taxon>
        <taxon>Bacillati</taxon>
        <taxon>Bacillota</taxon>
        <taxon>Clostridia</taxon>
        <taxon>Eubacteriales</taxon>
        <taxon>Eubacteriaceae</taxon>
        <taxon>Acetobacterium</taxon>
    </lineage>
</organism>
<reference evidence="2" key="1">
    <citation type="submission" date="2011-07" db="EMBL/GenBank/DDBJ databases">
        <title>Complete genome sequence of Acetobacterium woodii.</title>
        <authorList>
            <person name="Poehlein A."/>
            <person name="Schmidt S."/>
            <person name="Kaster A.-K."/>
            <person name="Goenrich M."/>
            <person name="Vollmers J."/>
            <person name="Thuermer A."/>
            <person name="Gottschalk G."/>
            <person name="Thauer R.K."/>
            <person name="Daniel R."/>
            <person name="Mueller V."/>
        </authorList>
    </citation>
    <scope>NUCLEOTIDE SEQUENCE [LARGE SCALE GENOMIC DNA]</scope>
    <source>
        <strain evidence="2">ATCC 29683 / DSM 1030 / JCM 2381 / KCTC 1655 / WB1</strain>
    </source>
</reference>
<accession>H6LHS8</accession>
<gene>
    <name evidence="1" type="ordered locus">Awo_c04580</name>
</gene>